<evidence type="ECO:0000256" key="10">
    <source>
        <dbReference type="ARBA" id="ARBA00022692"/>
    </source>
</evidence>
<evidence type="ECO:0000256" key="18">
    <source>
        <dbReference type="ARBA" id="ARBA00049504"/>
    </source>
</evidence>
<proteinExistence type="inferred from homology"/>
<dbReference type="GO" id="GO:0051073">
    <property type="term" value="F:adenosylcobinamide-GDP ribazoletransferase activity"/>
    <property type="evidence" value="ECO:0007669"/>
    <property type="project" value="UniProtKB-EC"/>
</dbReference>
<feature type="transmembrane region" description="Helical" evidence="19">
    <location>
        <begin position="180"/>
        <end position="208"/>
    </location>
</feature>
<feature type="transmembrane region" description="Helical" evidence="19">
    <location>
        <begin position="33"/>
        <end position="54"/>
    </location>
</feature>
<dbReference type="UniPathway" id="UPA00148">
    <property type="reaction ID" value="UER00238"/>
</dbReference>
<evidence type="ECO:0000256" key="8">
    <source>
        <dbReference type="ARBA" id="ARBA00022573"/>
    </source>
</evidence>
<feature type="transmembrane region" description="Helical" evidence="19">
    <location>
        <begin position="111"/>
        <end position="131"/>
    </location>
</feature>
<dbReference type="GO" id="GO:0009236">
    <property type="term" value="P:cobalamin biosynthetic process"/>
    <property type="evidence" value="ECO:0007669"/>
    <property type="project" value="UniProtKB-UniPathway"/>
</dbReference>
<keyword evidence="12 19" id="KW-1133">Transmembrane helix</keyword>
<feature type="transmembrane region" description="Helical" evidence="19">
    <location>
        <begin position="138"/>
        <end position="160"/>
    </location>
</feature>
<name>A0A0F9LRB9_9ZZZZ</name>
<keyword evidence="8" id="KW-0169">Cobalamin biosynthesis</keyword>
<dbReference type="GO" id="GO:0005886">
    <property type="term" value="C:plasma membrane"/>
    <property type="evidence" value="ECO:0007669"/>
    <property type="project" value="UniProtKB-SubCell"/>
</dbReference>
<feature type="transmembrane region" description="Helical" evidence="19">
    <location>
        <begin position="59"/>
        <end position="79"/>
    </location>
</feature>
<evidence type="ECO:0000256" key="7">
    <source>
        <dbReference type="ARBA" id="ARBA00022475"/>
    </source>
</evidence>
<dbReference type="Pfam" id="PF02654">
    <property type="entry name" value="CobS"/>
    <property type="match status" value="1"/>
</dbReference>
<dbReference type="AlphaFoldDB" id="A0A0F9LRB9"/>
<dbReference type="EC" id="2.7.8.26" evidence="5"/>
<evidence type="ECO:0000256" key="4">
    <source>
        <dbReference type="ARBA" id="ARBA00010561"/>
    </source>
</evidence>
<dbReference type="NCBIfam" id="NF001278">
    <property type="entry name" value="PRK00235.1-5"/>
    <property type="match status" value="1"/>
</dbReference>
<comment type="pathway">
    <text evidence="3">Cofactor biosynthesis; adenosylcobalamin biosynthesis; adenosylcobalamin from cob(II)yrinate a,c-diamide: step 7/7.</text>
</comment>
<evidence type="ECO:0000256" key="9">
    <source>
        <dbReference type="ARBA" id="ARBA00022679"/>
    </source>
</evidence>
<evidence type="ECO:0000256" key="6">
    <source>
        <dbReference type="ARBA" id="ARBA00015850"/>
    </source>
</evidence>
<keyword evidence="13 19" id="KW-0472">Membrane</keyword>
<evidence type="ECO:0000256" key="16">
    <source>
        <dbReference type="ARBA" id="ARBA00032853"/>
    </source>
</evidence>
<dbReference type="PANTHER" id="PTHR34148">
    <property type="entry name" value="ADENOSYLCOBINAMIDE-GDP RIBAZOLETRANSFERASE"/>
    <property type="match status" value="1"/>
</dbReference>
<dbReference type="GO" id="GO:0008818">
    <property type="term" value="F:cobalamin 5'-phosphate synthase activity"/>
    <property type="evidence" value="ECO:0007669"/>
    <property type="project" value="InterPro"/>
</dbReference>
<comment type="cofactor">
    <cofactor evidence="1">
        <name>Mg(2+)</name>
        <dbReference type="ChEBI" id="CHEBI:18420"/>
    </cofactor>
</comment>
<accession>A0A0F9LRB9</accession>
<evidence type="ECO:0000256" key="5">
    <source>
        <dbReference type="ARBA" id="ARBA00013200"/>
    </source>
</evidence>
<evidence type="ECO:0000256" key="12">
    <source>
        <dbReference type="ARBA" id="ARBA00022989"/>
    </source>
</evidence>
<comment type="catalytic activity">
    <reaction evidence="17">
        <text>alpha-ribazole + adenosylcob(III)inamide-GDP = adenosylcob(III)alamin + GMP + H(+)</text>
        <dbReference type="Rhea" id="RHEA:16049"/>
        <dbReference type="ChEBI" id="CHEBI:10329"/>
        <dbReference type="ChEBI" id="CHEBI:15378"/>
        <dbReference type="ChEBI" id="CHEBI:18408"/>
        <dbReference type="ChEBI" id="CHEBI:58115"/>
        <dbReference type="ChEBI" id="CHEBI:60487"/>
        <dbReference type="EC" id="2.7.8.26"/>
    </reaction>
</comment>
<protein>
    <recommendedName>
        <fullName evidence="6">Adenosylcobinamide-GDP ribazoletransferase</fullName>
        <ecNumber evidence="5">2.7.8.26</ecNumber>
    </recommendedName>
    <alternativeName>
        <fullName evidence="16">Cobalamin synthase</fullName>
    </alternativeName>
    <alternativeName>
        <fullName evidence="15">Cobalamin-5'-phosphate synthase</fullName>
    </alternativeName>
</protein>
<gene>
    <name evidence="20" type="ORF">LCGC14_1246260</name>
</gene>
<evidence type="ECO:0000256" key="11">
    <source>
        <dbReference type="ARBA" id="ARBA00022842"/>
    </source>
</evidence>
<dbReference type="EMBL" id="LAZR01006781">
    <property type="protein sequence ID" value="KKM89676.1"/>
    <property type="molecule type" value="Genomic_DNA"/>
</dbReference>
<evidence type="ECO:0000256" key="14">
    <source>
        <dbReference type="ARBA" id="ARBA00025228"/>
    </source>
</evidence>
<evidence type="ECO:0000256" key="19">
    <source>
        <dbReference type="SAM" id="Phobius"/>
    </source>
</evidence>
<sequence length="242" mass="25943">MSLQPLLIALQFLTIIPVRVSIPVNPQHIGQSLLFYPVVGLILSSILLIVAWLLNTQSLAVSAVLILSLWVVLSGGLHLDGLADSADAWLGGLGDRAKTLLIMKDPASGPIAVALLILVLLIKFVMLVELLGQHNYLAIIFAITLARSALPLLFLTTPYVRQDGIGALLVANQPRIATQWLLAGIALLSVIFSGFILLISALLVFLILRYCMQQRLNGTTGDTAGAMVEILETTILITAVII</sequence>
<comment type="catalytic activity">
    <reaction evidence="18">
        <text>alpha-ribazole 5'-phosphate + adenosylcob(III)inamide-GDP = adenosylcob(III)alamin 5'-phosphate + GMP + H(+)</text>
        <dbReference type="Rhea" id="RHEA:23560"/>
        <dbReference type="ChEBI" id="CHEBI:15378"/>
        <dbReference type="ChEBI" id="CHEBI:57918"/>
        <dbReference type="ChEBI" id="CHEBI:58115"/>
        <dbReference type="ChEBI" id="CHEBI:60487"/>
        <dbReference type="ChEBI" id="CHEBI:60493"/>
        <dbReference type="EC" id="2.7.8.26"/>
    </reaction>
</comment>
<comment type="subcellular location">
    <subcellularLocation>
        <location evidence="2">Cell membrane</location>
        <topology evidence="2">Multi-pass membrane protein</topology>
    </subcellularLocation>
</comment>
<comment type="function">
    <text evidence="14">Joins adenosylcobinamide-GDP and alpha-ribazole to generate adenosylcobalamin (Ado-cobalamin). Also synthesizes adenosylcobalamin 5'-phosphate from adenosylcobinamide-GDP and alpha-ribazole 5'-phosphate.</text>
</comment>
<dbReference type="PANTHER" id="PTHR34148:SF1">
    <property type="entry name" value="ADENOSYLCOBINAMIDE-GDP RIBAZOLETRANSFERASE"/>
    <property type="match status" value="1"/>
</dbReference>
<evidence type="ECO:0000256" key="3">
    <source>
        <dbReference type="ARBA" id="ARBA00004663"/>
    </source>
</evidence>
<comment type="caution">
    <text evidence="20">The sequence shown here is derived from an EMBL/GenBank/DDBJ whole genome shotgun (WGS) entry which is preliminary data.</text>
</comment>
<keyword evidence="11" id="KW-0460">Magnesium</keyword>
<organism evidence="20">
    <name type="scientific">marine sediment metagenome</name>
    <dbReference type="NCBI Taxonomy" id="412755"/>
    <lineage>
        <taxon>unclassified sequences</taxon>
        <taxon>metagenomes</taxon>
        <taxon>ecological metagenomes</taxon>
    </lineage>
</organism>
<keyword evidence="10 19" id="KW-0812">Transmembrane</keyword>
<evidence type="ECO:0000313" key="20">
    <source>
        <dbReference type="EMBL" id="KKM89676.1"/>
    </source>
</evidence>
<evidence type="ECO:0000256" key="2">
    <source>
        <dbReference type="ARBA" id="ARBA00004651"/>
    </source>
</evidence>
<comment type="similarity">
    <text evidence="4">Belongs to the CobS family.</text>
</comment>
<keyword evidence="9" id="KW-0808">Transferase</keyword>
<dbReference type="NCBIfam" id="TIGR00317">
    <property type="entry name" value="cobS"/>
    <property type="match status" value="1"/>
</dbReference>
<dbReference type="HAMAP" id="MF_00719">
    <property type="entry name" value="CobS"/>
    <property type="match status" value="1"/>
</dbReference>
<dbReference type="InterPro" id="IPR003805">
    <property type="entry name" value="CobS"/>
</dbReference>
<evidence type="ECO:0000256" key="15">
    <source>
        <dbReference type="ARBA" id="ARBA00032605"/>
    </source>
</evidence>
<reference evidence="20" key="1">
    <citation type="journal article" date="2015" name="Nature">
        <title>Complex archaea that bridge the gap between prokaryotes and eukaryotes.</title>
        <authorList>
            <person name="Spang A."/>
            <person name="Saw J.H."/>
            <person name="Jorgensen S.L."/>
            <person name="Zaremba-Niedzwiedzka K."/>
            <person name="Martijn J."/>
            <person name="Lind A.E."/>
            <person name="van Eijk R."/>
            <person name="Schleper C."/>
            <person name="Guy L."/>
            <person name="Ettema T.J."/>
        </authorList>
    </citation>
    <scope>NUCLEOTIDE SEQUENCE</scope>
</reference>
<evidence type="ECO:0000256" key="17">
    <source>
        <dbReference type="ARBA" id="ARBA00048623"/>
    </source>
</evidence>
<keyword evidence="7" id="KW-1003">Cell membrane</keyword>
<evidence type="ECO:0000256" key="13">
    <source>
        <dbReference type="ARBA" id="ARBA00023136"/>
    </source>
</evidence>
<evidence type="ECO:0000256" key="1">
    <source>
        <dbReference type="ARBA" id="ARBA00001946"/>
    </source>
</evidence>